<dbReference type="InParanoid" id="A0A395JFF0"/>
<comment type="caution">
    <text evidence="10">The sequence shown here is derived from an EMBL/GenBank/DDBJ whole genome shotgun (WGS) entry which is preliminary data.</text>
</comment>
<proteinExistence type="predicted"/>
<dbReference type="AlphaFoldDB" id="A0A395JFF0"/>
<evidence type="ECO:0000256" key="3">
    <source>
        <dbReference type="ARBA" id="ARBA00023015"/>
    </source>
</evidence>
<dbReference type="GO" id="GO:0000976">
    <property type="term" value="F:transcription cis-regulatory region binding"/>
    <property type="evidence" value="ECO:0007669"/>
    <property type="project" value="TreeGrafter"/>
</dbReference>
<evidence type="ECO:0000259" key="9">
    <source>
        <dbReference type="PROSITE" id="PS51755"/>
    </source>
</evidence>
<dbReference type="InterPro" id="IPR036388">
    <property type="entry name" value="WH-like_DNA-bd_sf"/>
</dbReference>
<evidence type="ECO:0000256" key="6">
    <source>
        <dbReference type="PROSITE-ProRule" id="PRU00169"/>
    </source>
</evidence>
<feature type="domain" description="Response regulatory" evidence="8">
    <location>
        <begin position="4"/>
        <end position="120"/>
    </location>
</feature>
<feature type="DNA-binding region" description="OmpR/PhoB-type" evidence="7">
    <location>
        <begin position="136"/>
        <end position="233"/>
    </location>
</feature>
<dbReference type="InterPro" id="IPR016032">
    <property type="entry name" value="Sig_transdc_resp-reg_C-effctor"/>
</dbReference>
<keyword evidence="1 6" id="KW-0597">Phosphoprotein</keyword>
<feature type="domain" description="OmpR/PhoB-type" evidence="9">
    <location>
        <begin position="136"/>
        <end position="233"/>
    </location>
</feature>
<dbReference type="CDD" id="cd00383">
    <property type="entry name" value="trans_reg_C"/>
    <property type="match status" value="1"/>
</dbReference>
<feature type="modified residue" description="4-aspartylphosphate" evidence="6">
    <location>
        <position position="53"/>
    </location>
</feature>
<dbReference type="OrthoDB" id="9802426at2"/>
<dbReference type="GO" id="GO:0032993">
    <property type="term" value="C:protein-DNA complex"/>
    <property type="evidence" value="ECO:0007669"/>
    <property type="project" value="TreeGrafter"/>
</dbReference>
<evidence type="ECO:0000256" key="7">
    <source>
        <dbReference type="PROSITE-ProRule" id="PRU01091"/>
    </source>
</evidence>
<sequence length="235" mass="27373">MARKVAIVEDDFDQRENYRDALEKSGYAVDTYANRREALIGMRLNMPDLAILDIMLENEMDGGFDLCRDLRALSPTLPIIFLTARDTDIDRVSGLRLDAWDYLTKPLNMQYLSVRINSLFRIVDSLAQDPETTKNSSSMVINDLEINEDSMSIRWKGEELSLTLTEFWLIESMARHPGHVKTYENMMQITRQSYVERNTINGYIRRIRNKFKEIDPDFKHIQTVFGVGYKWNTNG</sequence>
<reference evidence="10 11" key="1">
    <citation type="submission" date="2018-06" db="EMBL/GenBank/DDBJ databases">
        <title>Genomic Encyclopedia of Type Strains, Phase IV (KMG-IV): sequencing the most valuable type-strain genomes for metagenomic binning, comparative biology and taxonomic classification.</title>
        <authorList>
            <person name="Goeker M."/>
        </authorList>
    </citation>
    <scope>NUCLEOTIDE SEQUENCE [LARGE SCALE GENOMIC DNA]</scope>
    <source>
        <strain evidence="10 11">DSM 24032</strain>
    </source>
</reference>
<keyword evidence="2" id="KW-0902">Two-component regulatory system</keyword>
<dbReference type="Pfam" id="PF00486">
    <property type="entry name" value="Trans_reg_C"/>
    <property type="match status" value="1"/>
</dbReference>
<keyword evidence="3" id="KW-0805">Transcription regulation</keyword>
<protein>
    <submittedName>
        <fullName evidence="10">Two-component system OmpR family response regulator</fullName>
    </submittedName>
</protein>
<dbReference type="InterPro" id="IPR011006">
    <property type="entry name" value="CheY-like_superfamily"/>
</dbReference>
<evidence type="ECO:0000313" key="10">
    <source>
        <dbReference type="EMBL" id="RBP48469.1"/>
    </source>
</evidence>
<name>A0A395JFF0_9GAMM</name>
<dbReference type="SUPFAM" id="SSF52172">
    <property type="entry name" value="CheY-like"/>
    <property type="match status" value="1"/>
</dbReference>
<keyword evidence="5" id="KW-0804">Transcription</keyword>
<dbReference type="Proteomes" id="UP000253083">
    <property type="component" value="Unassembled WGS sequence"/>
</dbReference>
<dbReference type="PROSITE" id="PS51755">
    <property type="entry name" value="OMPR_PHOB"/>
    <property type="match status" value="1"/>
</dbReference>
<organism evidence="10 11">
    <name type="scientific">Arenicella xantha</name>
    <dbReference type="NCBI Taxonomy" id="644221"/>
    <lineage>
        <taxon>Bacteria</taxon>
        <taxon>Pseudomonadati</taxon>
        <taxon>Pseudomonadota</taxon>
        <taxon>Gammaproteobacteria</taxon>
        <taxon>Arenicellales</taxon>
        <taxon>Arenicellaceae</taxon>
        <taxon>Arenicella</taxon>
    </lineage>
</organism>
<evidence type="ECO:0000313" key="11">
    <source>
        <dbReference type="Proteomes" id="UP000253083"/>
    </source>
</evidence>
<accession>A0A395JFF0</accession>
<dbReference type="PANTHER" id="PTHR48111">
    <property type="entry name" value="REGULATOR OF RPOS"/>
    <property type="match status" value="1"/>
</dbReference>
<dbReference type="CDD" id="cd17574">
    <property type="entry name" value="REC_OmpR"/>
    <property type="match status" value="1"/>
</dbReference>
<dbReference type="Gene3D" id="1.10.10.10">
    <property type="entry name" value="Winged helix-like DNA-binding domain superfamily/Winged helix DNA-binding domain"/>
    <property type="match status" value="1"/>
</dbReference>
<evidence type="ECO:0000256" key="2">
    <source>
        <dbReference type="ARBA" id="ARBA00023012"/>
    </source>
</evidence>
<evidence type="ECO:0000259" key="8">
    <source>
        <dbReference type="PROSITE" id="PS50110"/>
    </source>
</evidence>
<dbReference type="SUPFAM" id="SSF46894">
    <property type="entry name" value="C-terminal effector domain of the bipartite response regulators"/>
    <property type="match status" value="1"/>
</dbReference>
<dbReference type="InterPro" id="IPR039420">
    <property type="entry name" value="WalR-like"/>
</dbReference>
<evidence type="ECO:0000256" key="1">
    <source>
        <dbReference type="ARBA" id="ARBA00022553"/>
    </source>
</evidence>
<keyword evidence="11" id="KW-1185">Reference proteome</keyword>
<dbReference type="InterPro" id="IPR001867">
    <property type="entry name" value="OmpR/PhoB-type_DNA-bd"/>
</dbReference>
<dbReference type="PANTHER" id="PTHR48111:SF21">
    <property type="entry name" value="DNA-BINDING DUAL MASTER TRANSCRIPTIONAL REGULATOR RPAA"/>
    <property type="match status" value="1"/>
</dbReference>
<dbReference type="Gene3D" id="3.40.50.2300">
    <property type="match status" value="1"/>
</dbReference>
<dbReference type="InterPro" id="IPR001789">
    <property type="entry name" value="Sig_transdc_resp-reg_receiver"/>
</dbReference>
<dbReference type="GO" id="GO:0000156">
    <property type="term" value="F:phosphorelay response regulator activity"/>
    <property type="evidence" value="ECO:0007669"/>
    <property type="project" value="TreeGrafter"/>
</dbReference>
<dbReference type="PROSITE" id="PS50110">
    <property type="entry name" value="RESPONSE_REGULATORY"/>
    <property type="match status" value="1"/>
</dbReference>
<dbReference type="EMBL" id="QNRT01000007">
    <property type="protein sequence ID" value="RBP48469.1"/>
    <property type="molecule type" value="Genomic_DNA"/>
</dbReference>
<dbReference type="SMART" id="SM00448">
    <property type="entry name" value="REC"/>
    <property type="match status" value="1"/>
</dbReference>
<gene>
    <name evidence="10" type="ORF">DFR28_10771</name>
</gene>
<dbReference type="GO" id="GO:0006355">
    <property type="term" value="P:regulation of DNA-templated transcription"/>
    <property type="evidence" value="ECO:0007669"/>
    <property type="project" value="InterPro"/>
</dbReference>
<keyword evidence="4 7" id="KW-0238">DNA-binding</keyword>
<evidence type="ECO:0000256" key="4">
    <source>
        <dbReference type="ARBA" id="ARBA00023125"/>
    </source>
</evidence>
<evidence type="ECO:0000256" key="5">
    <source>
        <dbReference type="ARBA" id="ARBA00023163"/>
    </source>
</evidence>
<dbReference type="GO" id="GO:0005829">
    <property type="term" value="C:cytosol"/>
    <property type="evidence" value="ECO:0007669"/>
    <property type="project" value="TreeGrafter"/>
</dbReference>
<dbReference type="SMART" id="SM00862">
    <property type="entry name" value="Trans_reg_C"/>
    <property type="match status" value="1"/>
</dbReference>
<dbReference type="Pfam" id="PF00072">
    <property type="entry name" value="Response_reg"/>
    <property type="match status" value="1"/>
</dbReference>
<dbReference type="RefSeq" id="WP_113955728.1">
    <property type="nucleotide sequence ID" value="NZ_QNRT01000007.1"/>
</dbReference>